<evidence type="ECO:0000256" key="2">
    <source>
        <dbReference type="RuleBase" id="RU000461"/>
    </source>
</evidence>
<feature type="binding site" description="axial binding residue" evidence="1">
    <location>
        <position position="425"/>
    </location>
    <ligand>
        <name>heme</name>
        <dbReference type="ChEBI" id="CHEBI:30413"/>
    </ligand>
    <ligandPart>
        <name>Fe</name>
        <dbReference type="ChEBI" id="CHEBI:18248"/>
    </ligandPart>
</feature>
<dbReference type="RefSeq" id="WP_165917731.1">
    <property type="nucleotide sequence ID" value="NZ_CBCSGL010000129.1"/>
</dbReference>
<dbReference type="Gene3D" id="1.10.630.10">
    <property type="entry name" value="Cytochrome P450"/>
    <property type="match status" value="1"/>
</dbReference>
<dbReference type="InterPro" id="IPR017972">
    <property type="entry name" value="Cyt_P450_CS"/>
</dbReference>
<dbReference type="PANTHER" id="PTHR24301:SF2">
    <property type="entry name" value="THROMBOXANE-A SYNTHASE"/>
    <property type="match status" value="1"/>
</dbReference>
<comment type="caution">
    <text evidence="4">The sequence shown here is derived from an EMBL/GenBank/DDBJ whole genome shotgun (WGS) entry which is preliminary data.</text>
</comment>
<evidence type="ECO:0000313" key="4">
    <source>
        <dbReference type="EMBL" id="TCU82626.1"/>
    </source>
</evidence>
<reference evidence="4 5" key="1">
    <citation type="submission" date="2019-03" db="EMBL/GenBank/DDBJ databases">
        <title>Genomic Encyclopedia of Type Strains, Phase IV (KMG-IV): sequencing the most valuable type-strain genomes for metagenomic binning, comparative biology and taxonomic classification.</title>
        <authorList>
            <person name="Goeker M."/>
        </authorList>
    </citation>
    <scope>NUCLEOTIDE SEQUENCE [LARGE SCALE GENOMIC DNA]</scope>
    <source>
        <strain evidence="4 5">DSM 654</strain>
    </source>
</reference>
<organism evidence="4 5">
    <name type="scientific">Roseateles saccharophilus</name>
    <name type="common">Pseudomonas saccharophila</name>
    <dbReference type="NCBI Taxonomy" id="304"/>
    <lineage>
        <taxon>Bacteria</taxon>
        <taxon>Pseudomonadati</taxon>
        <taxon>Pseudomonadota</taxon>
        <taxon>Betaproteobacteria</taxon>
        <taxon>Burkholderiales</taxon>
        <taxon>Sphaerotilaceae</taxon>
        <taxon>Roseateles</taxon>
    </lineage>
</organism>
<dbReference type="InterPro" id="IPR001128">
    <property type="entry name" value="Cyt_P450"/>
</dbReference>
<keyword evidence="1 2" id="KW-0408">Iron</keyword>
<dbReference type="Pfam" id="PF00067">
    <property type="entry name" value="p450"/>
    <property type="match status" value="1"/>
</dbReference>
<dbReference type="AlphaFoldDB" id="A0A4R3U943"/>
<evidence type="ECO:0000256" key="1">
    <source>
        <dbReference type="PIRSR" id="PIRSR602401-1"/>
    </source>
</evidence>
<dbReference type="PROSITE" id="PS00086">
    <property type="entry name" value="CYTOCHROME_P450"/>
    <property type="match status" value="1"/>
</dbReference>
<keyword evidence="2" id="KW-0503">Monooxygenase</keyword>
<keyword evidence="5" id="KW-1185">Reference proteome</keyword>
<sequence length="480" mass="53386">MANSVGDRSAPAGAARPLSSVPGPRPLPLLGNFAQIDLASMHLQFEQWARDYGPLYRVHLGPRAALVVTRSDLISKLLRDRPDGWRRLQGMQRVIDEVGGKGLFSAEGADWLRQRKLVMGAFDPGHLKRYFPALVRVTQQLRLCLDEAARTGAAIDLQALLMRYTVDVTSGLAFGIEMNTLRHPDDALQGHLDQVFPMMMKRIFAPLPWWRWVKLPSDRAFDAHLAKVHEACLRFIAQARERIAQDPQLQQHPNNLMEALISARDEAGAGLTDAQLLGNVLTVLLAGEDTTANTLGWTLYLLHHHRGEWDSLVAQVDAALAAGEDMPRQFDTARAFERIEDCVNEAMRLKPVAPALLMEACRDTVVEGIAMPRDTQLICLMRPGAVDSAVASDAGQYRPQRWRATGPDHELTKASMPFGAGPRLCPGRYLAMLEMKMVLGTLARNYELIEVGTADGREPSERLAFTMFPAGLKLRVRMRR</sequence>
<name>A0A4R3U943_ROSSA</name>
<dbReference type="InterPro" id="IPR036396">
    <property type="entry name" value="Cyt_P450_sf"/>
</dbReference>
<dbReference type="PRINTS" id="PR00463">
    <property type="entry name" value="EP450I"/>
</dbReference>
<dbReference type="GO" id="GO:0016705">
    <property type="term" value="F:oxidoreductase activity, acting on paired donors, with incorporation or reduction of molecular oxygen"/>
    <property type="evidence" value="ECO:0007669"/>
    <property type="project" value="InterPro"/>
</dbReference>
<keyword evidence="2" id="KW-0560">Oxidoreductase</keyword>
<dbReference type="GO" id="GO:0005506">
    <property type="term" value="F:iron ion binding"/>
    <property type="evidence" value="ECO:0007669"/>
    <property type="project" value="InterPro"/>
</dbReference>
<accession>A0A4R3U943</accession>
<dbReference type="PANTHER" id="PTHR24301">
    <property type="entry name" value="THROMBOXANE-A SYNTHASE"/>
    <property type="match status" value="1"/>
</dbReference>
<keyword evidence="1 2" id="KW-0349">Heme</keyword>
<comment type="similarity">
    <text evidence="2">Belongs to the cytochrome P450 family.</text>
</comment>
<dbReference type="GO" id="GO:0004497">
    <property type="term" value="F:monooxygenase activity"/>
    <property type="evidence" value="ECO:0007669"/>
    <property type="project" value="UniProtKB-KW"/>
</dbReference>
<dbReference type="Proteomes" id="UP000295110">
    <property type="component" value="Unassembled WGS sequence"/>
</dbReference>
<feature type="region of interest" description="Disordered" evidence="3">
    <location>
        <begin position="1"/>
        <end position="21"/>
    </location>
</feature>
<dbReference type="SUPFAM" id="SSF48264">
    <property type="entry name" value="Cytochrome P450"/>
    <property type="match status" value="1"/>
</dbReference>
<keyword evidence="1 2" id="KW-0479">Metal-binding</keyword>
<protein>
    <submittedName>
        <fullName evidence="4">Cytochrome P450</fullName>
    </submittedName>
</protein>
<dbReference type="InterPro" id="IPR002401">
    <property type="entry name" value="Cyt_P450_E_grp-I"/>
</dbReference>
<dbReference type="EMBL" id="SMBU01000063">
    <property type="protein sequence ID" value="TCU82626.1"/>
    <property type="molecule type" value="Genomic_DNA"/>
</dbReference>
<proteinExistence type="inferred from homology"/>
<gene>
    <name evidence="4" type="ORF">EV671_106314</name>
</gene>
<comment type="cofactor">
    <cofactor evidence="1">
        <name>heme</name>
        <dbReference type="ChEBI" id="CHEBI:30413"/>
    </cofactor>
</comment>
<dbReference type="PRINTS" id="PR00385">
    <property type="entry name" value="P450"/>
</dbReference>
<evidence type="ECO:0000256" key="3">
    <source>
        <dbReference type="SAM" id="MobiDB-lite"/>
    </source>
</evidence>
<dbReference type="GO" id="GO:0020037">
    <property type="term" value="F:heme binding"/>
    <property type="evidence" value="ECO:0007669"/>
    <property type="project" value="InterPro"/>
</dbReference>
<evidence type="ECO:0000313" key="5">
    <source>
        <dbReference type="Proteomes" id="UP000295110"/>
    </source>
</evidence>